<dbReference type="EMBL" id="MU006090">
    <property type="protein sequence ID" value="KAF2842227.1"/>
    <property type="molecule type" value="Genomic_DNA"/>
</dbReference>
<accession>A0A9P4SI39</accession>
<organism evidence="1 2">
    <name type="scientific">Patellaria atrata CBS 101060</name>
    <dbReference type="NCBI Taxonomy" id="1346257"/>
    <lineage>
        <taxon>Eukaryota</taxon>
        <taxon>Fungi</taxon>
        <taxon>Dikarya</taxon>
        <taxon>Ascomycota</taxon>
        <taxon>Pezizomycotina</taxon>
        <taxon>Dothideomycetes</taxon>
        <taxon>Dothideomycetes incertae sedis</taxon>
        <taxon>Patellariales</taxon>
        <taxon>Patellariaceae</taxon>
        <taxon>Patellaria</taxon>
    </lineage>
</organism>
<keyword evidence="2" id="KW-1185">Reference proteome</keyword>
<sequence>MLGIRERSSSLILQPRTTLSSIKPTSQHTHLRYQCYSSSQNTQKTESSENIVSKDAATAESKMKQRLKTQAEVDEELRLKMSGIAGDGGDSGVEYEDGQPVSMKRSVKNNMFRYI</sequence>
<evidence type="ECO:0000313" key="1">
    <source>
        <dbReference type="EMBL" id="KAF2842227.1"/>
    </source>
</evidence>
<proteinExistence type="predicted"/>
<comment type="caution">
    <text evidence="1">The sequence shown here is derived from an EMBL/GenBank/DDBJ whole genome shotgun (WGS) entry which is preliminary data.</text>
</comment>
<name>A0A9P4SI39_9PEZI</name>
<gene>
    <name evidence="1" type="ORF">M501DRAFT_1013581</name>
</gene>
<evidence type="ECO:0000313" key="2">
    <source>
        <dbReference type="Proteomes" id="UP000799429"/>
    </source>
</evidence>
<reference evidence="1" key="1">
    <citation type="journal article" date="2020" name="Stud. Mycol.">
        <title>101 Dothideomycetes genomes: a test case for predicting lifestyles and emergence of pathogens.</title>
        <authorList>
            <person name="Haridas S."/>
            <person name="Albert R."/>
            <person name="Binder M."/>
            <person name="Bloem J."/>
            <person name="Labutti K."/>
            <person name="Salamov A."/>
            <person name="Andreopoulos B."/>
            <person name="Baker S."/>
            <person name="Barry K."/>
            <person name="Bills G."/>
            <person name="Bluhm B."/>
            <person name="Cannon C."/>
            <person name="Castanera R."/>
            <person name="Culley D."/>
            <person name="Daum C."/>
            <person name="Ezra D."/>
            <person name="Gonzalez J."/>
            <person name="Henrissat B."/>
            <person name="Kuo A."/>
            <person name="Liang C."/>
            <person name="Lipzen A."/>
            <person name="Lutzoni F."/>
            <person name="Magnuson J."/>
            <person name="Mondo S."/>
            <person name="Nolan M."/>
            <person name="Ohm R."/>
            <person name="Pangilinan J."/>
            <person name="Park H.-J."/>
            <person name="Ramirez L."/>
            <person name="Alfaro M."/>
            <person name="Sun H."/>
            <person name="Tritt A."/>
            <person name="Yoshinaga Y."/>
            <person name="Zwiers L.-H."/>
            <person name="Turgeon B."/>
            <person name="Goodwin S."/>
            <person name="Spatafora J."/>
            <person name="Crous P."/>
            <person name="Grigoriev I."/>
        </authorList>
    </citation>
    <scope>NUCLEOTIDE SEQUENCE</scope>
    <source>
        <strain evidence="1">CBS 101060</strain>
    </source>
</reference>
<dbReference type="Proteomes" id="UP000799429">
    <property type="component" value="Unassembled WGS sequence"/>
</dbReference>
<protein>
    <submittedName>
        <fullName evidence="1">Uncharacterized protein</fullName>
    </submittedName>
</protein>
<dbReference type="AlphaFoldDB" id="A0A9P4SI39"/>
<dbReference type="OrthoDB" id="2157103at2759"/>